<protein>
    <submittedName>
        <fullName evidence="2">YwhD family protein</fullName>
    </submittedName>
</protein>
<organism evidence="2 3">
    <name type="scientific">Salimicrobium album</name>
    <dbReference type="NCBI Taxonomy" id="50717"/>
    <lineage>
        <taxon>Bacteria</taxon>
        <taxon>Bacillati</taxon>
        <taxon>Bacillota</taxon>
        <taxon>Bacilli</taxon>
        <taxon>Bacillales</taxon>
        <taxon>Bacillaceae</taxon>
        <taxon>Salimicrobium</taxon>
    </lineage>
</organism>
<gene>
    <name evidence="2" type="ORF">SAMN04488081_1522</name>
</gene>
<evidence type="ECO:0000313" key="2">
    <source>
        <dbReference type="EMBL" id="SDX86139.1"/>
    </source>
</evidence>
<proteinExistence type="predicted"/>
<dbReference type="InterPro" id="IPR014852">
    <property type="entry name" value="YwhD"/>
</dbReference>
<dbReference type="Pfam" id="PF08741">
    <property type="entry name" value="YwhD"/>
    <property type="match status" value="1"/>
</dbReference>
<sequence length="169" mass="19173">MADEKKNQFNILSGDSTGGDGSYGVGTINLDNISPVIVDPQKEEAYIDMDALHARSKIEKKVRFKPDKEPLVEPNLYWIVWVATQVAQEGPYIYGIGACEVQVSTEERRIKPGYKSMPEHVNNLDKSLKGKVLVEHMDEKSKRILVDYLKEEHGELWKNSRDEVIDGLQ</sequence>
<evidence type="ECO:0000313" key="3">
    <source>
        <dbReference type="Proteomes" id="UP000198647"/>
    </source>
</evidence>
<comment type="caution">
    <text evidence="2">The sequence shown here is derived from an EMBL/GenBank/DDBJ whole genome shotgun (WGS) entry which is preliminary data.</text>
</comment>
<dbReference type="Proteomes" id="UP000198647">
    <property type="component" value="Unassembled WGS sequence"/>
</dbReference>
<reference evidence="2 3" key="1">
    <citation type="submission" date="2016-10" db="EMBL/GenBank/DDBJ databases">
        <authorList>
            <person name="Varghese N."/>
            <person name="Submissions S."/>
        </authorList>
    </citation>
    <scope>NUCLEOTIDE SEQUENCE [LARGE SCALE GENOMIC DNA]</scope>
    <source>
        <strain evidence="2 3">DSM 20748</strain>
    </source>
</reference>
<dbReference type="RefSeq" id="WP_076572068.1">
    <property type="nucleotide sequence ID" value="NZ_FNOS01000003.1"/>
</dbReference>
<feature type="region of interest" description="Disordered" evidence="1">
    <location>
        <begin position="1"/>
        <end position="20"/>
    </location>
</feature>
<dbReference type="EMBL" id="FNOS01000003">
    <property type="protein sequence ID" value="SDX86139.1"/>
    <property type="molecule type" value="Genomic_DNA"/>
</dbReference>
<keyword evidence="3" id="KW-1185">Reference proteome</keyword>
<name>A0A1H3F7L7_9BACI</name>
<evidence type="ECO:0000256" key="1">
    <source>
        <dbReference type="SAM" id="MobiDB-lite"/>
    </source>
</evidence>
<accession>A0A1H3F7L7</accession>